<feature type="non-terminal residue" evidence="1">
    <location>
        <position position="36"/>
    </location>
</feature>
<dbReference type="EMBL" id="UINC01027271">
    <property type="protein sequence ID" value="SVB06228.1"/>
    <property type="molecule type" value="Genomic_DNA"/>
</dbReference>
<sequence>MAKFEFDASNVNFTGHILPTTNDTYDIGSAEYKIRD</sequence>
<evidence type="ECO:0000313" key="1">
    <source>
        <dbReference type="EMBL" id="SVB06228.1"/>
    </source>
</evidence>
<accession>A0A382AXR0</accession>
<reference evidence="1" key="1">
    <citation type="submission" date="2018-05" db="EMBL/GenBank/DDBJ databases">
        <authorList>
            <person name="Lanie J.A."/>
            <person name="Ng W.-L."/>
            <person name="Kazmierczak K.M."/>
            <person name="Andrzejewski T.M."/>
            <person name="Davidsen T.M."/>
            <person name="Wayne K.J."/>
            <person name="Tettelin H."/>
            <person name="Glass J.I."/>
            <person name="Rusch D."/>
            <person name="Podicherti R."/>
            <person name="Tsui H.-C.T."/>
            <person name="Winkler M.E."/>
        </authorList>
    </citation>
    <scope>NUCLEOTIDE SEQUENCE</scope>
</reference>
<name>A0A382AXR0_9ZZZZ</name>
<organism evidence="1">
    <name type="scientific">marine metagenome</name>
    <dbReference type="NCBI Taxonomy" id="408172"/>
    <lineage>
        <taxon>unclassified sequences</taxon>
        <taxon>metagenomes</taxon>
        <taxon>ecological metagenomes</taxon>
    </lineage>
</organism>
<protein>
    <submittedName>
        <fullName evidence="1">Uncharacterized protein</fullName>
    </submittedName>
</protein>
<gene>
    <name evidence="1" type="ORF">METZ01_LOCUS159082</name>
</gene>
<dbReference type="AlphaFoldDB" id="A0A382AXR0"/>
<proteinExistence type="predicted"/>